<keyword evidence="11" id="KW-1185">Reference proteome</keyword>
<evidence type="ECO:0000313" key="11">
    <source>
        <dbReference type="Proteomes" id="UP000076632"/>
    </source>
</evidence>
<keyword evidence="3" id="KW-0337">GPI-anchor biosynthesis</keyword>
<dbReference type="GO" id="GO:0005789">
    <property type="term" value="C:endoplasmic reticulum membrane"/>
    <property type="evidence" value="ECO:0007669"/>
    <property type="project" value="UniProtKB-SubCell"/>
</dbReference>
<dbReference type="Pfam" id="PF06699">
    <property type="entry name" value="PIG-F"/>
    <property type="match status" value="1"/>
</dbReference>
<dbReference type="Proteomes" id="UP000076632">
    <property type="component" value="Unassembled WGS sequence"/>
</dbReference>
<reference evidence="10 11" key="1">
    <citation type="journal article" date="2016" name="Fungal Biol.">
        <title>The genome of Xylona heveae provides a window into fungal endophytism.</title>
        <authorList>
            <person name="Gazis R."/>
            <person name="Kuo A."/>
            <person name="Riley R."/>
            <person name="LaButti K."/>
            <person name="Lipzen A."/>
            <person name="Lin J."/>
            <person name="Amirebrahimi M."/>
            <person name="Hesse C.N."/>
            <person name="Spatafora J.W."/>
            <person name="Henrissat B."/>
            <person name="Hainaut M."/>
            <person name="Grigoriev I.V."/>
            <person name="Hibbett D.S."/>
        </authorList>
    </citation>
    <scope>NUCLEOTIDE SEQUENCE [LARGE SCALE GENOMIC DNA]</scope>
    <source>
        <strain evidence="10 11">TC161</strain>
    </source>
</reference>
<feature type="transmembrane region" description="Helical" evidence="9">
    <location>
        <begin position="166"/>
        <end position="187"/>
    </location>
</feature>
<feature type="transmembrane region" description="Helical" evidence="9">
    <location>
        <begin position="240"/>
        <end position="260"/>
    </location>
</feature>
<accession>A0A161TCN9</accession>
<keyword evidence="6 9" id="KW-1133">Transmembrane helix</keyword>
<organism evidence="10 11">
    <name type="scientific">Xylona heveae (strain CBS 132557 / TC161)</name>
    <dbReference type="NCBI Taxonomy" id="1328760"/>
    <lineage>
        <taxon>Eukaryota</taxon>
        <taxon>Fungi</taxon>
        <taxon>Dikarya</taxon>
        <taxon>Ascomycota</taxon>
        <taxon>Pezizomycotina</taxon>
        <taxon>Xylonomycetes</taxon>
        <taxon>Xylonales</taxon>
        <taxon>Xylonaceae</taxon>
        <taxon>Xylona</taxon>
    </lineage>
</organism>
<evidence type="ECO:0000256" key="5">
    <source>
        <dbReference type="ARBA" id="ARBA00022824"/>
    </source>
</evidence>
<evidence type="ECO:0000256" key="3">
    <source>
        <dbReference type="ARBA" id="ARBA00022502"/>
    </source>
</evidence>
<gene>
    <name evidence="10" type="ORF">L228DRAFT_246361</name>
</gene>
<dbReference type="OMA" id="WQRWPVT"/>
<evidence type="ECO:0000256" key="8">
    <source>
        <dbReference type="SAM" id="MobiDB-lite"/>
    </source>
</evidence>
<feature type="region of interest" description="Disordered" evidence="8">
    <location>
        <begin position="105"/>
        <end position="128"/>
    </location>
</feature>
<dbReference type="InterPro" id="IPR009580">
    <property type="entry name" value="GPI_biosynthesis_protein_Pig-F"/>
</dbReference>
<feature type="transmembrane region" description="Helical" evidence="9">
    <location>
        <begin position="208"/>
        <end position="228"/>
    </location>
</feature>
<evidence type="ECO:0000256" key="6">
    <source>
        <dbReference type="ARBA" id="ARBA00022989"/>
    </source>
</evidence>
<evidence type="ECO:0000256" key="4">
    <source>
        <dbReference type="ARBA" id="ARBA00022692"/>
    </source>
</evidence>
<keyword evidence="4 9" id="KW-0812">Transmembrane</keyword>
<dbReference type="InParanoid" id="A0A161TCN9"/>
<dbReference type="GeneID" id="28897532"/>
<evidence type="ECO:0000313" key="10">
    <source>
        <dbReference type="EMBL" id="KZF23567.1"/>
    </source>
</evidence>
<dbReference type="RefSeq" id="XP_018189122.1">
    <property type="nucleotide sequence ID" value="XM_018332395.1"/>
</dbReference>
<dbReference type="EMBL" id="KV407457">
    <property type="protein sequence ID" value="KZF23567.1"/>
    <property type="molecule type" value="Genomic_DNA"/>
</dbReference>
<feature type="transmembrane region" description="Helical" evidence="9">
    <location>
        <begin position="137"/>
        <end position="160"/>
    </location>
</feature>
<dbReference type="AlphaFoldDB" id="A0A161TCN9"/>
<evidence type="ECO:0000256" key="1">
    <source>
        <dbReference type="ARBA" id="ARBA00004477"/>
    </source>
</evidence>
<dbReference type="OrthoDB" id="17366at2759"/>
<protein>
    <recommendedName>
        <fullName evidence="12">Glycosylphosphatidylinositol anchor biosynthesis protein 11</fullName>
    </recommendedName>
</protein>
<evidence type="ECO:0000256" key="2">
    <source>
        <dbReference type="ARBA" id="ARBA00004687"/>
    </source>
</evidence>
<sequence>MSASTTPPAGSVPLAAAAVQKHLQPSTTSPIEVLPGSTSQAYTHIHTALLLVFYYLRFNDLVADPVPTLLDTLLPLAVLQISYAAICLPAGTGAGAATSLSKASKSAGASTGNTRRKTQQGSKSDGRGLGTRISTSLLATILSLALGTPLLTIILVFFGAPVTTHSAHTLLCAAHMALLAGIPLVHAHGVDTGAWRDVAAALMTLDEPFGGAVGVAVGAWLGAVPIPLDWDREWQKWPVTILTGAYIGYAVGKAAGGYIFRGKRIQFD</sequence>
<evidence type="ECO:0000256" key="7">
    <source>
        <dbReference type="ARBA" id="ARBA00023136"/>
    </source>
</evidence>
<dbReference type="UniPathway" id="UPA00196"/>
<keyword evidence="5" id="KW-0256">Endoplasmic reticulum</keyword>
<comment type="subcellular location">
    <subcellularLocation>
        <location evidence="1">Endoplasmic reticulum membrane</location>
        <topology evidence="1">Multi-pass membrane protein</topology>
    </subcellularLocation>
</comment>
<comment type="pathway">
    <text evidence="2">Glycolipid biosynthesis; glycosylphosphatidylinositol-anchor biosynthesis.</text>
</comment>
<evidence type="ECO:0008006" key="12">
    <source>
        <dbReference type="Google" id="ProtNLM"/>
    </source>
</evidence>
<dbReference type="GO" id="GO:0006506">
    <property type="term" value="P:GPI anchor biosynthetic process"/>
    <property type="evidence" value="ECO:0007669"/>
    <property type="project" value="UniProtKB-UniPathway"/>
</dbReference>
<evidence type="ECO:0000256" key="9">
    <source>
        <dbReference type="SAM" id="Phobius"/>
    </source>
</evidence>
<proteinExistence type="predicted"/>
<dbReference type="STRING" id="1328760.A0A161TCN9"/>
<name>A0A161TCN9_XYLHT</name>
<keyword evidence="7 9" id="KW-0472">Membrane</keyword>